<reference evidence="1" key="2">
    <citation type="submission" date="2012-06" db="EMBL/GenBank/DDBJ databases">
        <authorList>
            <person name="Yu Y."/>
            <person name="Currie J."/>
            <person name="Lomeli R."/>
            <person name="Angelova A."/>
            <person name="Collura K."/>
            <person name="Wissotski M."/>
            <person name="Campos D."/>
            <person name="Kudrna D."/>
            <person name="Golser W."/>
            <person name="Ashely E."/>
            <person name="Descour A."/>
            <person name="Fernandes J."/>
            <person name="Soderlund C."/>
            <person name="Walbot V."/>
        </authorList>
    </citation>
    <scope>NUCLEOTIDE SEQUENCE</scope>
    <source>
        <strain evidence="1">B73</strain>
    </source>
</reference>
<name>C4J1E5_MAIZE</name>
<reference evidence="1" key="1">
    <citation type="journal article" date="2009" name="PLoS Genet.">
        <title>Sequencing, mapping, and analysis of 27,455 maize full-length cDNAs.</title>
        <authorList>
            <person name="Soderlund C."/>
            <person name="Descour A."/>
            <person name="Kudrna D."/>
            <person name="Bomhoff M."/>
            <person name="Boyd L."/>
            <person name="Currie J."/>
            <person name="Angelova A."/>
            <person name="Collura K."/>
            <person name="Wissotski M."/>
            <person name="Ashley E."/>
            <person name="Morrow D."/>
            <person name="Fernandes J."/>
            <person name="Walbot V."/>
            <person name="Yu Y."/>
        </authorList>
    </citation>
    <scope>NUCLEOTIDE SEQUENCE</scope>
    <source>
        <strain evidence="1">B73</strain>
    </source>
</reference>
<evidence type="ECO:0000313" key="1">
    <source>
        <dbReference type="EMBL" id="ACR34995.1"/>
    </source>
</evidence>
<accession>C4J1E5</accession>
<dbReference type="EMBL" id="BT084642">
    <property type="protein sequence ID" value="ACR34995.1"/>
    <property type="molecule type" value="mRNA"/>
</dbReference>
<proteinExistence type="evidence at transcript level"/>
<protein>
    <submittedName>
        <fullName evidence="1">Uncharacterized protein</fullName>
    </submittedName>
</protein>
<dbReference type="AlphaFoldDB" id="C4J1E5"/>
<sequence length="63" mass="7211">MLQHPMSHHEKKRQIARRMNNGQFLVVAIVLRSWTFGGCHRSTKAQTDLTKLGQGLQLRTKIG</sequence>
<organism evidence="1">
    <name type="scientific">Zea mays</name>
    <name type="common">Maize</name>
    <dbReference type="NCBI Taxonomy" id="4577"/>
    <lineage>
        <taxon>Eukaryota</taxon>
        <taxon>Viridiplantae</taxon>
        <taxon>Streptophyta</taxon>
        <taxon>Embryophyta</taxon>
        <taxon>Tracheophyta</taxon>
        <taxon>Spermatophyta</taxon>
        <taxon>Magnoliopsida</taxon>
        <taxon>Liliopsida</taxon>
        <taxon>Poales</taxon>
        <taxon>Poaceae</taxon>
        <taxon>PACMAD clade</taxon>
        <taxon>Panicoideae</taxon>
        <taxon>Andropogonodae</taxon>
        <taxon>Andropogoneae</taxon>
        <taxon>Tripsacinae</taxon>
        <taxon>Zea</taxon>
    </lineage>
</organism>